<dbReference type="SUPFAM" id="SSF48576">
    <property type="entry name" value="Terpenoid synthases"/>
    <property type="match status" value="1"/>
</dbReference>
<dbReference type="SFLD" id="SFLDS00005">
    <property type="entry name" value="Isoprenoid_Synthase_Type_I"/>
    <property type="match status" value="1"/>
</dbReference>
<dbReference type="PROSITE" id="PS01045">
    <property type="entry name" value="SQUALEN_PHYTOEN_SYN_2"/>
    <property type="match status" value="1"/>
</dbReference>
<dbReference type="SFLD" id="SFLDG01212">
    <property type="entry name" value="Phytoene_synthase_like"/>
    <property type="match status" value="1"/>
</dbReference>
<dbReference type="PANTHER" id="PTHR31480">
    <property type="entry name" value="BIFUNCTIONAL LYCOPENE CYCLASE/PHYTOENE SYNTHASE"/>
    <property type="match status" value="1"/>
</dbReference>
<protein>
    <submittedName>
        <fullName evidence="2">Unannotated protein</fullName>
    </submittedName>
</protein>
<dbReference type="CDD" id="cd00683">
    <property type="entry name" value="Trans_IPPS_HH"/>
    <property type="match status" value="1"/>
</dbReference>
<keyword evidence="1" id="KW-0808">Transferase</keyword>
<accession>A0A6J7K2S7</accession>
<name>A0A6J7K2S7_9ZZZZ</name>
<dbReference type="GO" id="GO:0008299">
    <property type="term" value="P:isoprenoid biosynthetic process"/>
    <property type="evidence" value="ECO:0007669"/>
    <property type="project" value="UniProtKB-ARBA"/>
</dbReference>
<dbReference type="EMBL" id="CAFBNO010000008">
    <property type="protein sequence ID" value="CAB4950218.1"/>
    <property type="molecule type" value="Genomic_DNA"/>
</dbReference>
<proteinExistence type="predicted"/>
<evidence type="ECO:0000313" key="2">
    <source>
        <dbReference type="EMBL" id="CAB4950218.1"/>
    </source>
</evidence>
<dbReference type="Gene3D" id="1.10.600.10">
    <property type="entry name" value="Farnesyl Diphosphate Synthase"/>
    <property type="match status" value="1"/>
</dbReference>
<dbReference type="InterPro" id="IPR002060">
    <property type="entry name" value="Squ/phyt_synthse"/>
</dbReference>
<dbReference type="InterPro" id="IPR033904">
    <property type="entry name" value="Trans_IPPS_HH"/>
</dbReference>
<dbReference type="InterPro" id="IPR019845">
    <property type="entry name" value="Squalene/phytoene_synthase_CS"/>
</dbReference>
<dbReference type="Pfam" id="PF00494">
    <property type="entry name" value="SQS_PSY"/>
    <property type="match status" value="1"/>
</dbReference>
<dbReference type="AlphaFoldDB" id="A0A6J7K2S7"/>
<reference evidence="2" key="1">
    <citation type="submission" date="2020-05" db="EMBL/GenBank/DDBJ databases">
        <authorList>
            <person name="Chiriac C."/>
            <person name="Salcher M."/>
            <person name="Ghai R."/>
            <person name="Kavagutti S V."/>
        </authorList>
    </citation>
    <scope>NUCLEOTIDE SEQUENCE</scope>
</reference>
<dbReference type="SFLD" id="SFLDG01018">
    <property type="entry name" value="Squalene/Phytoene_Synthase_Lik"/>
    <property type="match status" value="1"/>
</dbReference>
<dbReference type="InterPro" id="IPR044843">
    <property type="entry name" value="Trans_IPPS_bact-type"/>
</dbReference>
<dbReference type="InterPro" id="IPR008949">
    <property type="entry name" value="Isoprenoid_synthase_dom_sf"/>
</dbReference>
<dbReference type="GO" id="GO:0004311">
    <property type="term" value="F:geranylgeranyl diphosphate synthase activity"/>
    <property type="evidence" value="ECO:0007669"/>
    <property type="project" value="InterPro"/>
</dbReference>
<gene>
    <name evidence="2" type="ORF">UFOPK3837_00377</name>
</gene>
<organism evidence="2">
    <name type="scientific">freshwater metagenome</name>
    <dbReference type="NCBI Taxonomy" id="449393"/>
    <lineage>
        <taxon>unclassified sequences</taxon>
        <taxon>metagenomes</taxon>
        <taxon>ecological metagenomes</taxon>
    </lineage>
</organism>
<dbReference type="GO" id="GO:0051996">
    <property type="term" value="F:squalene synthase [NAD(P)H] activity"/>
    <property type="evidence" value="ECO:0007669"/>
    <property type="project" value="InterPro"/>
</dbReference>
<evidence type="ECO:0000256" key="1">
    <source>
        <dbReference type="ARBA" id="ARBA00022679"/>
    </source>
</evidence>
<sequence length="298" mass="32748">MNSQDTTKRPTGLALYTRAAEKSSSVIIREYSTSFGLAARLLEPKVRQHVENIYALVRVADEIVDGSAAEAKLAGGRVDPVHALDDLEKEVYRALRDQFSANLVVHAFAHTANTVGFDRRLITPFFESMRMDLWKTVHSKSSFEKYVYGSAEVVGLMCLQAFTFGHEYSNAERENLVAGGRALGAAFQKVNFLRDLAADSDALGRSYFPGLKVAELTDAKRDELVADIRADLAMSSISLRMLPKGSRKAVAAAHLLFEALNDSIAKTPARYLKLTRISVPTFGKLLIIIKVLLGGLPK</sequence>